<proteinExistence type="predicted"/>
<protein>
    <submittedName>
        <fullName evidence="1">Thiocillin family RiPP</fullName>
    </submittedName>
</protein>
<dbReference type="RefSeq" id="WP_397083097.1">
    <property type="nucleotide sequence ID" value="NZ_JBITGY010000005.1"/>
</dbReference>
<evidence type="ECO:0000313" key="2">
    <source>
        <dbReference type="Proteomes" id="UP001612741"/>
    </source>
</evidence>
<name>A0ABW7YWK3_9ACTN</name>
<gene>
    <name evidence="1" type="ORF">ACIBG2_19855</name>
</gene>
<accession>A0ABW7YWK3</accession>
<dbReference type="NCBIfam" id="NF033482">
    <property type="entry name" value="RiPP_thiocil"/>
    <property type="match status" value="1"/>
</dbReference>
<sequence>MSTQFELYALDGGLAIEELPQGDALGCFASATSASTASCPASSASTLSTASTYSG</sequence>
<dbReference type="EMBL" id="JBITGY010000005">
    <property type="protein sequence ID" value="MFI6499653.1"/>
    <property type="molecule type" value="Genomic_DNA"/>
</dbReference>
<keyword evidence="2" id="KW-1185">Reference proteome</keyword>
<dbReference type="Proteomes" id="UP001612741">
    <property type="component" value="Unassembled WGS sequence"/>
</dbReference>
<comment type="caution">
    <text evidence="1">The sequence shown here is derived from an EMBL/GenBank/DDBJ whole genome shotgun (WGS) entry which is preliminary data.</text>
</comment>
<organism evidence="1 2">
    <name type="scientific">Nonomuraea typhae</name>
    <dbReference type="NCBI Taxonomy" id="2603600"/>
    <lineage>
        <taxon>Bacteria</taxon>
        <taxon>Bacillati</taxon>
        <taxon>Actinomycetota</taxon>
        <taxon>Actinomycetes</taxon>
        <taxon>Streptosporangiales</taxon>
        <taxon>Streptosporangiaceae</taxon>
        <taxon>Nonomuraea</taxon>
    </lineage>
</organism>
<dbReference type="InterPro" id="IPR049803">
    <property type="entry name" value="RiPP_thiocil-like"/>
</dbReference>
<evidence type="ECO:0000313" key="1">
    <source>
        <dbReference type="EMBL" id="MFI6499653.1"/>
    </source>
</evidence>
<reference evidence="1 2" key="1">
    <citation type="submission" date="2024-10" db="EMBL/GenBank/DDBJ databases">
        <title>The Natural Products Discovery Center: Release of the First 8490 Sequenced Strains for Exploring Actinobacteria Biosynthetic Diversity.</title>
        <authorList>
            <person name="Kalkreuter E."/>
            <person name="Kautsar S.A."/>
            <person name="Yang D."/>
            <person name="Bader C.D."/>
            <person name="Teijaro C.N."/>
            <person name="Fluegel L."/>
            <person name="Davis C.M."/>
            <person name="Simpson J.R."/>
            <person name="Lauterbach L."/>
            <person name="Steele A.D."/>
            <person name="Gui C."/>
            <person name="Meng S."/>
            <person name="Li G."/>
            <person name="Viehrig K."/>
            <person name="Ye F."/>
            <person name="Su P."/>
            <person name="Kiefer A.F."/>
            <person name="Nichols A."/>
            <person name="Cepeda A.J."/>
            <person name="Yan W."/>
            <person name="Fan B."/>
            <person name="Jiang Y."/>
            <person name="Adhikari A."/>
            <person name="Zheng C.-J."/>
            <person name="Schuster L."/>
            <person name="Cowan T.M."/>
            <person name="Smanski M.J."/>
            <person name="Chevrette M.G."/>
            <person name="De Carvalho L.P.S."/>
            <person name="Shen B."/>
        </authorList>
    </citation>
    <scope>NUCLEOTIDE SEQUENCE [LARGE SCALE GENOMIC DNA]</scope>
    <source>
        <strain evidence="1 2">NPDC050545</strain>
    </source>
</reference>